<dbReference type="PROSITE" id="PS00134">
    <property type="entry name" value="TRYPSIN_HIS"/>
    <property type="match status" value="1"/>
</dbReference>
<dbReference type="PROSITE" id="PS50240">
    <property type="entry name" value="TRYPSIN_DOM"/>
    <property type="match status" value="1"/>
</dbReference>
<keyword evidence="4" id="KW-1185">Reference proteome</keyword>
<dbReference type="InterPro" id="IPR051333">
    <property type="entry name" value="CLIP_Serine_Protease"/>
</dbReference>
<sequence length="289" mass="30303">MSVTRNRWLLGALLSVTAALTLTSCSSGPTATAPADQALQAQVISGQRDGTAHPNVALLVFYDSDNQPMFRCTGTLVDANTILTAGHCTADEPGAEIAYVRAYFDPEVDRTLIRNNTGGYVGDAIAHPLYGTGFPNTYDIGVVELETNVVGIEPATIAPEGTLDSLATQRGQQDVTFLIVGYGLQGVKPVSMAELVRYSGNVQLVNLRSALTGGFNLHLTSNAGKGTGGSGLCFGDSGGAVFYGEEELIVAVNSFVLNQQCQGAGFSYRTDTDIAQDFLATYVDGITAD</sequence>
<dbReference type="Pfam" id="PF00089">
    <property type="entry name" value="Trypsin"/>
    <property type="match status" value="1"/>
</dbReference>
<organism evidence="3 4">
    <name type="scientific">Deinococcus hohokamensis</name>
    <dbReference type="NCBI Taxonomy" id="309883"/>
    <lineage>
        <taxon>Bacteria</taxon>
        <taxon>Thermotogati</taxon>
        <taxon>Deinococcota</taxon>
        <taxon>Deinococci</taxon>
        <taxon>Deinococcales</taxon>
        <taxon>Deinococcaceae</taxon>
        <taxon>Deinococcus</taxon>
    </lineage>
</organism>
<evidence type="ECO:0000259" key="2">
    <source>
        <dbReference type="PROSITE" id="PS50240"/>
    </source>
</evidence>
<dbReference type="PRINTS" id="PR00722">
    <property type="entry name" value="CHYMOTRYPSIN"/>
</dbReference>
<reference evidence="4" key="1">
    <citation type="journal article" date="2019" name="Int. J. Syst. Evol. Microbiol.">
        <title>The Global Catalogue of Microorganisms (GCM) 10K type strain sequencing project: providing services to taxonomists for standard genome sequencing and annotation.</title>
        <authorList>
            <consortium name="The Broad Institute Genomics Platform"/>
            <consortium name="The Broad Institute Genome Sequencing Center for Infectious Disease"/>
            <person name="Wu L."/>
            <person name="Ma J."/>
        </authorList>
    </citation>
    <scope>NUCLEOTIDE SEQUENCE [LARGE SCALE GENOMIC DNA]</scope>
    <source>
        <strain evidence="4">CCUG 55995</strain>
    </source>
</reference>
<dbReference type="RefSeq" id="WP_380063249.1">
    <property type="nucleotide sequence ID" value="NZ_JBHSEI010000015.1"/>
</dbReference>
<feature type="signal peptide" evidence="1">
    <location>
        <begin position="1"/>
        <end position="27"/>
    </location>
</feature>
<dbReference type="Proteomes" id="UP001595952">
    <property type="component" value="Unassembled WGS sequence"/>
</dbReference>
<dbReference type="Gene3D" id="2.40.10.10">
    <property type="entry name" value="Trypsin-like serine proteases"/>
    <property type="match status" value="1"/>
</dbReference>
<comment type="caution">
    <text evidence="3">The sequence shown here is derived from an EMBL/GenBank/DDBJ whole genome shotgun (WGS) entry which is preliminary data.</text>
</comment>
<dbReference type="SMART" id="SM00020">
    <property type="entry name" value="Tryp_SPc"/>
    <property type="match status" value="1"/>
</dbReference>
<gene>
    <name evidence="3" type="ORF">ACFO0D_18210</name>
</gene>
<proteinExistence type="predicted"/>
<protein>
    <submittedName>
        <fullName evidence="3">S1 family peptidase</fullName>
    </submittedName>
</protein>
<dbReference type="InterPro" id="IPR001314">
    <property type="entry name" value="Peptidase_S1A"/>
</dbReference>
<keyword evidence="1" id="KW-0732">Signal</keyword>
<feature type="domain" description="Peptidase S1" evidence="2">
    <location>
        <begin position="43"/>
        <end position="289"/>
    </location>
</feature>
<dbReference type="InterPro" id="IPR009003">
    <property type="entry name" value="Peptidase_S1_PA"/>
</dbReference>
<name>A0ABV9IEF6_9DEIO</name>
<dbReference type="EMBL" id="JBHSEI010000015">
    <property type="protein sequence ID" value="MFC4640268.1"/>
    <property type="molecule type" value="Genomic_DNA"/>
</dbReference>
<dbReference type="PANTHER" id="PTHR24260">
    <property type="match status" value="1"/>
</dbReference>
<accession>A0ABV9IEF6</accession>
<evidence type="ECO:0000313" key="3">
    <source>
        <dbReference type="EMBL" id="MFC4640268.1"/>
    </source>
</evidence>
<evidence type="ECO:0000313" key="4">
    <source>
        <dbReference type="Proteomes" id="UP001595952"/>
    </source>
</evidence>
<dbReference type="PROSITE" id="PS51257">
    <property type="entry name" value="PROKAR_LIPOPROTEIN"/>
    <property type="match status" value="1"/>
</dbReference>
<dbReference type="PANTHER" id="PTHR24260:SF132">
    <property type="entry name" value="PEPTIDASE S1 DOMAIN-CONTAINING PROTEIN"/>
    <property type="match status" value="1"/>
</dbReference>
<dbReference type="SUPFAM" id="SSF50494">
    <property type="entry name" value="Trypsin-like serine proteases"/>
    <property type="match status" value="1"/>
</dbReference>
<dbReference type="InterPro" id="IPR043504">
    <property type="entry name" value="Peptidase_S1_PA_chymotrypsin"/>
</dbReference>
<dbReference type="InterPro" id="IPR001254">
    <property type="entry name" value="Trypsin_dom"/>
</dbReference>
<evidence type="ECO:0000256" key="1">
    <source>
        <dbReference type="SAM" id="SignalP"/>
    </source>
</evidence>
<feature type="chain" id="PRO_5046438655" evidence="1">
    <location>
        <begin position="28"/>
        <end position="289"/>
    </location>
</feature>
<dbReference type="InterPro" id="IPR018114">
    <property type="entry name" value="TRYPSIN_HIS"/>
</dbReference>